<dbReference type="Pfam" id="PF13855">
    <property type="entry name" value="LRR_8"/>
    <property type="match status" value="1"/>
</dbReference>
<dbReference type="OMA" id="YLHDQCA"/>
<evidence type="ECO:0000256" key="5">
    <source>
        <dbReference type="ARBA" id="ARBA00022475"/>
    </source>
</evidence>
<dbReference type="FunFam" id="3.80.10.10:FF:000681">
    <property type="entry name" value="LRR receptor-like serine/threonine-protein kinase RPK2"/>
    <property type="match status" value="1"/>
</dbReference>
<evidence type="ECO:0000256" key="20">
    <source>
        <dbReference type="ARBA" id="ARBA00047899"/>
    </source>
</evidence>
<evidence type="ECO:0000256" key="13">
    <source>
        <dbReference type="ARBA" id="ARBA00022741"/>
    </source>
</evidence>
<keyword evidence="10 23" id="KW-0812">Transmembrane</keyword>
<keyword evidence="13 22" id="KW-0547">Nucleotide-binding</keyword>
<evidence type="ECO:0000256" key="12">
    <source>
        <dbReference type="ARBA" id="ARBA00022737"/>
    </source>
</evidence>
<dbReference type="InterPro" id="IPR008271">
    <property type="entry name" value="Ser/Thr_kinase_AS"/>
</dbReference>
<dbReference type="Pfam" id="PF23598">
    <property type="entry name" value="LRR_14"/>
    <property type="match status" value="2"/>
</dbReference>
<evidence type="ECO:0000256" key="4">
    <source>
        <dbReference type="ARBA" id="ARBA00022473"/>
    </source>
</evidence>
<dbReference type="EC" id="2.7.11.1" evidence="3"/>
<dbReference type="PROSITE" id="PS00108">
    <property type="entry name" value="PROTEIN_KINASE_ST"/>
    <property type="match status" value="1"/>
</dbReference>
<keyword evidence="9" id="KW-0808">Transferase</keyword>
<keyword evidence="12" id="KW-0677">Repeat</keyword>
<evidence type="ECO:0000256" key="23">
    <source>
        <dbReference type="SAM" id="Phobius"/>
    </source>
</evidence>
<keyword evidence="11" id="KW-0732">Signal</keyword>
<dbReference type="InParanoid" id="V4STL5"/>
<keyword evidence="8" id="KW-0433">Leucine-rich repeat</keyword>
<keyword evidence="16 23" id="KW-1133">Transmembrane helix</keyword>
<dbReference type="SUPFAM" id="SSF56112">
    <property type="entry name" value="Protein kinase-like (PK-like)"/>
    <property type="match status" value="1"/>
</dbReference>
<dbReference type="PROSITE" id="PS50011">
    <property type="entry name" value="PROTEIN_KINASE_DOM"/>
    <property type="match status" value="1"/>
</dbReference>
<evidence type="ECO:0000256" key="17">
    <source>
        <dbReference type="ARBA" id="ARBA00023136"/>
    </source>
</evidence>
<dbReference type="eggNOG" id="ENOG502QSHG">
    <property type="taxonomic scope" value="Eukaryota"/>
</dbReference>
<dbReference type="GO" id="GO:0009942">
    <property type="term" value="P:longitudinal axis specification"/>
    <property type="evidence" value="ECO:0007669"/>
    <property type="project" value="UniProtKB-ARBA"/>
</dbReference>
<dbReference type="InterPro" id="IPR032675">
    <property type="entry name" value="LRR_dom_sf"/>
</dbReference>
<comment type="catalytic activity">
    <reaction evidence="20">
        <text>L-threonyl-[protein] + ATP = O-phospho-L-threonyl-[protein] + ADP + H(+)</text>
        <dbReference type="Rhea" id="RHEA:46608"/>
        <dbReference type="Rhea" id="RHEA-COMP:11060"/>
        <dbReference type="Rhea" id="RHEA-COMP:11605"/>
        <dbReference type="ChEBI" id="CHEBI:15378"/>
        <dbReference type="ChEBI" id="CHEBI:30013"/>
        <dbReference type="ChEBI" id="CHEBI:30616"/>
        <dbReference type="ChEBI" id="CHEBI:61977"/>
        <dbReference type="ChEBI" id="CHEBI:456216"/>
        <dbReference type="EC" id="2.7.11.1"/>
    </reaction>
</comment>
<dbReference type="PANTHER" id="PTHR48056:SF63">
    <property type="entry name" value="PROTEIN KINASE DOMAIN-CONTAINING PROTEIN"/>
    <property type="match status" value="1"/>
</dbReference>
<dbReference type="FunFam" id="1.10.510.10:FF:000192">
    <property type="entry name" value="LRR receptor-like serine/threonine-protein kinase RPK2"/>
    <property type="match status" value="1"/>
</dbReference>
<keyword evidence="4" id="KW-0217">Developmental protein</keyword>
<feature type="binding site" evidence="22">
    <location>
        <position position="969"/>
    </location>
    <ligand>
        <name>ATP</name>
        <dbReference type="ChEBI" id="CHEBI:30616"/>
    </ligand>
</feature>
<comment type="catalytic activity">
    <reaction evidence="21">
        <text>L-seryl-[protein] + ATP = O-phospho-L-seryl-[protein] + ADP + H(+)</text>
        <dbReference type="Rhea" id="RHEA:17989"/>
        <dbReference type="Rhea" id="RHEA-COMP:9863"/>
        <dbReference type="Rhea" id="RHEA-COMP:11604"/>
        <dbReference type="ChEBI" id="CHEBI:15378"/>
        <dbReference type="ChEBI" id="CHEBI:29999"/>
        <dbReference type="ChEBI" id="CHEBI:30616"/>
        <dbReference type="ChEBI" id="CHEBI:83421"/>
        <dbReference type="ChEBI" id="CHEBI:456216"/>
        <dbReference type="EC" id="2.7.11.1"/>
    </reaction>
</comment>
<feature type="transmembrane region" description="Helical" evidence="23">
    <location>
        <begin position="878"/>
        <end position="901"/>
    </location>
</feature>
<dbReference type="Gene3D" id="1.10.510.10">
    <property type="entry name" value="Transferase(Phosphotransferase) domain 1"/>
    <property type="match status" value="1"/>
</dbReference>
<evidence type="ECO:0000256" key="8">
    <source>
        <dbReference type="ARBA" id="ARBA00022614"/>
    </source>
</evidence>
<keyword evidence="15 22" id="KW-0067">ATP-binding</keyword>
<dbReference type="SMART" id="SM00220">
    <property type="entry name" value="S_TKc"/>
    <property type="match status" value="1"/>
</dbReference>
<dbReference type="PANTHER" id="PTHR48056">
    <property type="entry name" value="LRR RECEPTOR-LIKE SERINE/THREONINE-PROTEIN KINASE-RELATED"/>
    <property type="match status" value="1"/>
</dbReference>
<evidence type="ECO:0000256" key="19">
    <source>
        <dbReference type="ARBA" id="ARBA00023180"/>
    </source>
</evidence>
<dbReference type="GO" id="GO:0005886">
    <property type="term" value="C:plasma membrane"/>
    <property type="evidence" value="ECO:0007669"/>
    <property type="project" value="UniProtKB-SubCell"/>
</dbReference>
<dbReference type="Pfam" id="PF08263">
    <property type="entry name" value="LRRNT_2"/>
    <property type="match status" value="1"/>
</dbReference>
<keyword evidence="18" id="KW-0675">Receptor</keyword>
<evidence type="ECO:0000313" key="26">
    <source>
        <dbReference type="Proteomes" id="UP000030687"/>
    </source>
</evidence>
<dbReference type="InterPro" id="IPR055414">
    <property type="entry name" value="LRR_R13L4/SHOC2-like"/>
</dbReference>
<dbReference type="FunFam" id="3.80.10.10:FF:000369">
    <property type="entry name" value="LRR receptor-like serine/threonine-protein kinase RPK2"/>
    <property type="match status" value="1"/>
</dbReference>
<dbReference type="GO" id="GO:0004674">
    <property type="term" value="F:protein serine/threonine kinase activity"/>
    <property type="evidence" value="ECO:0007669"/>
    <property type="project" value="UniProtKB-KW"/>
</dbReference>
<proteinExistence type="inferred from homology"/>
<evidence type="ECO:0000256" key="1">
    <source>
        <dbReference type="ARBA" id="ARBA00004251"/>
    </source>
</evidence>
<organism evidence="25 26">
    <name type="scientific">Citrus clementina</name>
    <name type="common">Clementine</name>
    <name type="synonym">Citrus deliciosa x Citrus sinensis</name>
    <dbReference type="NCBI Taxonomy" id="85681"/>
    <lineage>
        <taxon>Eukaryota</taxon>
        <taxon>Viridiplantae</taxon>
        <taxon>Streptophyta</taxon>
        <taxon>Embryophyta</taxon>
        <taxon>Tracheophyta</taxon>
        <taxon>Spermatophyta</taxon>
        <taxon>Magnoliopsida</taxon>
        <taxon>eudicotyledons</taxon>
        <taxon>Gunneridae</taxon>
        <taxon>Pentapetalae</taxon>
        <taxon>rosids</taxon>
        <taxon>malvids</taxon>
        <taxon>Sapindales</taxon>
        <taxon>Rutaceae</taxon>
        <taxon>Aurantioideae</taxon>
        <taxon>Citrus</taxon>
    </lineage>
</organism>
<dbReference type="InterPro" id="IPR050647">
    <property type="entry name" value="Plant_LRR-RLKs"/>
</dbReference>
<evidence type="ECO:0000256" key="9">
    <source>
        <dbReference type="ARBA" id="ARBA00022679"/>
    </source>
</evidence>
<dbReference type="Pfam" id="PF00069">
    <property type="entry name" value="Pkinase"/>
    <property type="match status" value="1"/>
</dbReference>
<evidence type="ECO:0000259" key="24">
    <source>
        <dbReference type="PROSITE" id="PS50011"/>
    </source>
</evidence>
<protein>
    <recommendedName>
        <fullName evidence="3">non-specific serine/threonine protein kinase</fullName>
        <ecNumber evidence="3">2.7.11.1</ecNumber>
    </recommendedName>
</protein>
<dbReference type="AlphaFoldDB" id="V4STL5"/>
<name>V4STL5_CITCL</name>
<dbReference type="SUPFAM" id="SSF52058">
    <property type="entry name" value="L domain-like"/>
    <property type="match status" value="3"/>
</dbReference>
<dbReference type="SMART" id="SM00369">
    <property type="entry name" value="LRR_TYP"/>
    <property type="match status" value="9"/>
</dbReference>
<dbReference type="FunFam" id="3.30.200.20:FF:000260">
    <property type="entry name" value="LRR receptor-like serine/threonine-protein kinase RPK2"/>
    <property type="match status" value="1"/>
</dbReference>
<reference evidence="25 26" key="1">
    <citation type="submission" date="2013-10" db="EMBL/GenBank/DDBJ databases">
        <authorList>
            <consortium name="International Citrus Genome Consortium"/>
            <person name="Jenkins J."/>
            <person name="Schmutz J."/>
            <person name="Prochnik S."/>
            <person name="Rokhsar D."/>
            <person name="Gmitter F."/>
            <person name="Ollitrault P."/>
            <person name="Machado M."/>
            <person name="Talon M."/>
            <person name="Wincker P."/>
            <person name="Jaillon O."/>
            <person name="Morgante M."/>
        </authorList>
    </citation>
    <scope>NUCLEOTIDE SEQUENCE</scope>
    <source>
        <strain evidence="26">cv. Clemenules</strain>
    </source>
</reference>
<dbReference type="EMBL" id="KI536726">
    <property type="protein sequence ID" value="ESR51158.1"/>
    <property type="molecule type" value="Genomic_DNA"/>
</dbReference>
<dbReference type="GO" id="GO:0005524">
    <property type="term" value="F:ATP binding"/>
    <property type="evidence" value="ECO:0007669"/>
    <property type="project" value="UniProtKB-UniRule"/>
</dbReference>
<keyword evidence="6" id="KW-0723">Serine/threonine-protein kinase</keyword>
<dbReference type="CDD" id="cd14066">
    <property type="entry name" value="STKc_IRAK"/>
    <property type="match status" value="1"/>
</dbReference>
<dbReference type="GO" id="GO:0009414">
    <property type="term" value="P:response to water deprivation"/>
    <property type="evidence" value="ECO:0007669"/>
    <property type="project" value="UniProtKB-ARBA"/>
</dbReference>
<dbReference type="PRINTS" id="PR00019">
    <property type="entry name" value="LEURICHRPT"/>
</dbReference>
<evidence type="ECO:0000256" key="3">
    <source>
        <dbReference type="ARBA" id="ARBA00012513"/>
    </source>
</evidence>
<evidence type="ECO:0000256" key="2">
    <source>
        <dbReference type="ARBA" id="ARBA00008684"/>
    </source>
</evidence>
<dbReference type="GO" id="GO:0009409">
    <property type="term" value="P:response to cold"/>
    <property type="evidence" value="ECO:0007669"/>
    <property type="project" value="UniProtKB-ARBA"/>
</dbReference>
<feature type="domain" description="Protein kinase" evidence="24">
    <location>
        <begin position="940"/>
        <end position="1220"/>
    </location>
</feature>
<evidence type="ECO:0000256" key="18">
    <source>
        <dbReference type="ARBA" id="ARBA00023170"/>
    </source>
</evidence>
<comment type="similarity">
    <text evidence="2">Belongs to the protein kinase superfamily. Ser/Thr protein kinase family.</text>
</comment>
<evidence type="ECO:0000256" key="14">
    <source>
        <dbReference type="ARBA" id="ARBA00022777"/>
    </source>
</evidence>
<sequence>IPLCPFHRLFRDSLTLKTTALYAPCINFVRYYFKIRITSLYIYYGFMVSNFEIPWSQISNVGDTRMYLAKLRAPQPVLSNRELPYVDGMMHLVDSAVVPTLTEQSMLGPTSLEKQEPRDFLENESVSAISGKVLPEKTILLEFKNSVSDPSGILSSWQTNTSSHCSWFGVSCDSESRVVALNITGGDVSEAQFPFYGFGMRRRTCLHGRGKLVGKLSPLVGGLSELRVLSLPFNGFSGEFPPEIWGLEKLEVLDVEGNFLSGRLPNEFVGLRNLRVLNLAFNRIDGDIPFSLRNFESLEVLNLAGNQVKGVIPGFLGSFLKLRVLFLSYNELNGSIPSELGKYCRYLEHLDLSGNSLVGRIPSSLGKCQQLRTLLLFSNMLNDVIPRELGWLRKLEVLDVSRNRLNGLIPTELGNCVELSVLVLSNLFDPLLSGRNIRGELSVGQSDASNGEKNSFIGSIPMEITTLSKLRIIWAPRLNLEGKLPSSWGACESLEMLNLAQNVLRGDLIGVFDRCKKLHFIDLSSNELSGELDVKLQVPCMALFDVSGNHMSGSIPRFDYNVCHQMPLQSSDLLQGYDPSFTYMQYFMSKARLGMPLLVSAARFMVIHNFSGNNFTGPICWLPVAPERLRRRTDYAFLAGANKLTGSFPESLFRTCNEFHGMVANLSNNNIIGHIPPDIGVMCKSLRVLDASHNQISGIVPQSLENLTSLVFLDLSGNKLQGEIPSSLHRLKYLRHLSLADNNLTGGIPSSIGELRSLEVLELSSNSLSGEVPEGVVNLRNLTALLLDNNKLSGHLPSGLANVTSLSIFNASFNNLSDPFPWNVTTMNCSGVIGNPFLDPCQMYKDISSSELTSSNVNSQHNITAPTGSRTEDHKIQIASIVSVSAIVLILLTLVILFFYVRKGFPDTRVQVSESRELTLFIDIGVPLTYESIIRATGDFNTSNCIGSGGFGTTYKAEISPGILVAVKKLAVGRFQHGVQQFHAEIKTLGNVRHPNLVTLIGYRASGNEMFLIYNYLPGGNLENFIKARTSRAVDWMILHKIALDVASALAYLHDQCAPRVLHRDVKPSNILLDDDFNAYLSDFGLSRLLGTSETHATTGVAGTFGYVAPEYALTCRVSDKADVYSYGVVLLELISDKKALDPSFSSHGDGFNIISWASMLLRQGQVKDVFNAELWASGPHDDLEDMLHLALRCTVETLSTRPTMKQVVQCLKQIQHSPN</sequence>
<dbReference type="PROSITE" id="PS51450">
    <property type="entry name" value="LRR"/>
    <property type="match status" value="1"/>
</dbReference>
<dbReference type="PROSITE" id="PS00107">
    <property type="entry name" value="PROTEIN_KINASE_ATP"/>
    <property type="match status" value="1"/>
</dbReference>
<dbReference type="Gene3D" id="3.80.10.10">
    <property type="entry name" value="Ribonuclease Inhibitor"/>
    <property type="match status" value="5"/>
</dbReference>
<evidence type="ECO:0000256" key="22">
    <source>
        <dbReference type="PROSITE-ProRule" id="PRU10141"/>
    </source>
</evidence>
<dbReference type="Gramene" id="ESR51158">
    <property type="protein sequence ID" value="ESR51158"/>
    <property type="gene ID" value="CICLE_v10033427mg"/>
</dbReference>
<feature type="non-terminal residue" evidence="25">
    <location>
        <position position="1"/>
    </location>
</feature>
<dbReference type="Proteomes" id="UP000030687">
    <property type="component" value="Unassembled WGS sequence"/>
</dbReference>
<dbReference type="GO" id="GO:0048508">
    <property type="term" value="P:embryonic meristem development"/>
    <property type="evidence" value="ECO:0007669"/>
    <property type="project" value="UniProtKB-ARBA"/>
</dbReference>
<keyword evidence="17 23" id="KW-0472">Membrane</keyword>
<evidence type="ECO:0000313" key="25">
    <source>
        <dbReference type="EMBL" id="ESR51158.1"/>
    </source>
</evidence>
<dbReference type="InterPro" id="IPR013210">
    <property type="entry name" value="LRR_N_plant-typ"/>
</dbReference>
<keyword evidence="19" id="KW-0325">Glycoprotein</keyword>
<evidence type="ECO:0000256" key="10">
    <source>
        <dbReference type="ARBA" id="ARBA00022692"/>
    </source>
</evidence>
<gene>
    <name evidence="25" type="ORF">CICLE_v10033427mg</name>
</gene>
<keyword evidence="14" id="KW-0418">Kinase</keyword>
<keyword evidence="5" id="KW-1003">Cell membrane</keyword>
<keyword evidence="7" id="KW-0597">Phosphoprotein</keyword>
<evidence type="ECO:0000256" key="15">
    <source>
        <dbReference type="ARBA" id="ARBA00022840"/>
    </source>
</evidence>
<dbReference type="FunFam" id="3.80.10.10:FF:000679">
    <property type="entry name" value="LRR receptor-like serine/threonine-protein kinase RPK2"/>
    <property type="match status" value="1"/>
</dbReference>
<evidence type="ECO:0000256" key="7">
    <source>
        <dbReference type="ARBA" id="ARBA00022553"/>
    </source>
</evidence>
<dbReference type="InterPro" id="IPR011009">
    <property type="entry name" value="Kinase-like_dom_sf"/>
</dbReference>
<accession>V4STL5</accession>
<evidence type="ECO:0000256" key="11">
    <source>
        <dbReference type="ARBA" id="ARBA00022729"/>
    </source>
</evidence>
<dbReference type="InterPro" id="IPR001611">
    <property type="entry name" value="Leu-rich_rpt"/>
</dbReference>
<comment type="subcellular location">
    <subcellularLocation>
        <location evidence="1">Cell membrane</location>
        <topology evidence="1">Single-pass type I membrane protein</topology>
    </subcellularLocation>
</comment>
<dbReference type="GO" id="GO:0009945">
    <property type="term" value="P:radial axis specification"/>
    <property type="evidence" value="ECO:0007669"/>
    <property type="project" value="UniProtKB-ARBA"/>
</dbReference>
<dbReference type="InterPro" id="IPR000719">
    <property type="entry name" value="Prot_kinase_dom"/>
</dbReference>
<dbReference type="KEGG" id="cic:CICLE_v10033427mg"/>
<evidence type="ECO:0000256" key="16">
    <source>
        <dbReference type="ARBA" id="ARBA00022989"/>
    </source>
</evidence>
<dbReference type="InterPro" id="IPR003591">
    <property type="entry name" value="Leu-rich_rpt_typical-subtyp"/>
</dbReference>
<dbReference type="InterPro" id="IPR017441">
    <property type="entry name" value="Protein_kinase_ATP_BS"/>
</dbReference>
<keyword evidence="26" id="KW-1185">Reference proteome</keyword>
<dbReference type="Gene3D" id="3.30.200.20">
    <property type="entry name" value="Phosphorylase Kinase, domain 1"/>
    <property type="match status" value="1"/>
</dbReference>
<evidence type="ECO:0000256" key="6">
    <source>
        <dbReference type="ARBA" id="ARBA00022527"/>
    </source>
</evidence>
<evidence type="ECO:0000256" key="21">
    <source>
        <dbReference type="ARBA" id="ARBA00048679"/>
    </source>
</evidence>